<dbReference type="KEGG" id="pdq:CL55_00005400"/>
<proteinExistence type="predicted"/>
<dbReference type="PATRIC" id="fig|576611.7.peg.545"/>
<dbReference type="InterPro" id="IPR038917">
    <property type="entry name" value="Malonyl_CoA_deC"/>
</dbReference>
<gene>
    <name evidence="3" type="ORF">CL55_00005400</name>
</gene>
<dbReference type="InterPro" id="IPR038351">
    <property type="entry name" value="MCD_N_sf"/>
</dbReference>
<keyword evidence="3" id="KW-0456">Lyase</keyword>
<dbReference type="STRING" id="1835254.CL55_00005400"/>
<dbReference type="Pfam" id="PF05292">
    <property type="entry name" value="MCD"/>
    <property type="match status" value="1"/>
</dbReference>
<evidence type="ECO:0000313" key="3">
    <source>
        <dbReference type="EMBL" id="AKD24873.1"/>
    </source>
</evidence>
<dbReference type="InterPro" id="IPR042303">
    <property type="entry name" value="Malonyl_CoA_deC_C_sf"/>
</dbReference>
<dbReference type="GO" id="GO:0006633">
    <property type="term" value="P:fatty acid biosynthetic process"/>
    <property type="evidence" value="ECO:0007669"/>
    <property type="project" value="InterPro"/>
</dbReference>
<accession>A0A0E3V0S5</accession>
<feature type="domain" description="Malonyl-CoA decarboxylase C-terminal" evidence="1">
    <location>
        <begin position="146"/>
        <end position="406"/>
    </location>
</feature>
<dbReference type="PANTHER" id="PTHR28641">
    <property type="match status" value="1"/>
</dbReference>
<dbReference type="InterPro" id="IPR035372">
    <property type="entry name" value="MCD_N"/>
</dbReference>
<dbReference type="GO" id="GO:0050080">
    <property type="term" value="F:malonyl-CoA decarboxylase activity"/>
    <property type="evidence" value="ECO:0007669"/>
    <property type="project" value="UniProtKB-EC"/>
</dbReference>
<name>A0A0E3V0S5_9BURK</name>
<dbReference type="Pfam" id="PF17408">
    <property type="entry name" value="MCD_N"/>
    <property type="match status" value="1"/>
</dbReference>
<protein>
    <submittedName>
        <fullName evidence="3">Malonyl-CoA decarboxylase (MCD)</fullName>
        <ecNumber evidence="3">4.1.1.9</ecNumber>
    </submittedName>
</protein>
<dbReference type="Gene3D" id="1.20.140.90">
    <property type="entry name" value="Malonyl-CoA decarboxylase, oligemerization domain"/>
    <property type="match status" value="1"/>
</dbReference>
<evidence type="ECO:0000259" key="2">
    <source>
        <dbReference type="Pfam" id="PF17408"/>
    </source>
</evidence>
<dbReference type="EC" id="4.1.1.9" evidence="3"/>
<dbReference type="RefSeq" id="WP_046329763.1">
    <property type="nucleotide sequence ID" value="NZ_CP007501.1"/>
</dbReference>
<sequence length="434" mass="48468">MLEKLTKARNLSKANNAIKRLISERGESNALSMADDVVNNYRKLSKDQYVSFFTFLFEKLNPQADAVLKAAQNFVADSSARNYIQLQKVSESPRQEFFRRLNRASQGTAAVVQMRRDLLQLLDKKPELAAVDFDMRHLLSSWFNPGFLKMHQVDWKSPAEVLEKLIQHEAVHAIDGWDDLRRRLQPDRRCFAFFHPQLPSEPLIFVEVALLPEIPMVITPLVDKKAETVDQASQYKVAVFYSISNCESGLRGVSMGNFLIKRVAEQLHAEFPGIKTFVTLSPIPGFMDWVAAGANLSDGVPADRLKPNLKVARDAALAVLGLESQSWVERLAAGWHPDLASEKEKVALLSLASLYLGLASTGRDGNPVAKFHLGNGAKLHLVNWAGDLSRKGLRQSAGLMVNYLYDLGSVEDNHERFANGEIVYSRAVGRLMAP</sequence>
<organism evidence="3 4">
    <name type="scientific">Polynucleobacter duraquae</name>
    <dbReference type="NCBI Taxonomy" id="1835254"/>
    <lineage>
        <taxon>Bacteria</taxon>
        <taxon>Pseudomonadati</taxon>
        <taxon>Pseudomonadota</taxon>
        <taxon>Betaproteobacteria</taxon>
        <taxon>Burkholderiales</taxon>
        <taxon>Burkholderiaceae</taxon>
        <taxon>Polynucleobacter</taxon>
    </lineage>
</organism>
<dbReference type="HOGENOM" id="CLU_023433_3_1_4"/>
<keyword evidence="4" id="KW-1185">Reference proteome</keyword>
<dbReference type="EMBL" id="CP007501">
    <property type="protein sequence ID" value="AKD24873.1"/>
    <property type="molecule type" value="Genomic_DNA"/>
</dbReference>
<dbReference type="AlphaFoldDB" id="A0A0E3V0S5"/>
<dbReference type="Proteomes" id="UP000061135">
    <property type="component" value="Chromosome"/>
</dbReference>
<dbReference type="PANTHER" id="PTHR28641:SF1">
    <property type="entry name" value="MALONYL-COA DECARBOXYLASE, MITOCHONDRIAL"/>
    <property type="match status" value="1"/>
</dbReference>
<evidence type="ECO:0000259" key="1">
    <source>
        <dbReference type="Pfam" id="PF05292"/>
    </source>
</evidence>
<reference evidence="3 4" key="1">
    <citation type="submission" date="2014-03" db="EMBL/GenBank/DDBJ databases">
        <title>Genome of Polynucleobacter strain MWH-MoK4.</title>
        <authorList>
            <person name="Hahn M.W."/>
        </authorList>
    </citation>
    <scope>NUCLEOTIDE SEQUENCE [LARGE SCALE GENOMIC DNA]</scope>
    <source>
        <strain evidence="3 4">MWH-MoK4</strain>
    </source>
</reference>
<feature type="domain" description="Malonyl-CoA decarboxylase N-terminal" evidence="2">
    <location>
        <begin position="61"/>
        <end position="143"/>
    </location>
</feature>
<evidence type="ECO:0000313" key="4">
    <source>
        <dbReference type="Proteomes" id="UP000061135"/>
    </source>
</evidence>
<dbReference type="OrthoDB" id="5292736at2"/>
<dbReference type="InterPro" id="IPR007956">
    <property type="entry name" value="Malonyl_CoA_deC_C"/>
</dbReference>
<dbReference type="Gene3D" id="3.40.630.150">
    <property type="entry name" value="Malonyl-CoA decarboxylase, catalytic domain"/>
    <property type="match status" value="1"/>
</dbReference>